<reference evidence="2" key="1">
    <citation type="submission" date="2016-01" db="EMBL/GenBank/DDBJ databases">
        <authorList>
            <person name="Peeters C."/>
        </authorList>
    </citation>
    <scope>NUCLEOTIDE SEQUENCE</scope>
    <source>
        <strain evidence="2">LMG 29321</strain>
    </source>
</reference>
<evidence type="ECO:0000313" key="3">
    <source>
        <dbReference type="Proteomes" id="UP000071859"/>
    </source>
</evidence>
<protein>
    <submittedName>
        <fullName evidence="2">Uncharacterized protein</fullName>
    </submittedName>
</protein>
<dbReference type="RefSeq" id="WP_157697835.1">
    <property type="nucleotide sequence ID" value="NZ_FCOX02000147.1"/>
</dbReference>
<dbReference type="AlphaFoldDB" id="A0A158ELX3"/>
<keyword evidence="1" id="KW-0472">Membrane</keyword>
<keyword evidence="3" id="KW-1185">Reference proteome</keyword>
<keyword evidence="1" id="KW-0812">Transmembrane</keyword>
<proteinExistence type="predicted"/>
<organism evidence="2 3">
    <name type="scientific">Caballeronia calidae</name>
    <dbReference type="NCBI Taxonomy" id="1777139"/>
    <lineage>
        <taxon>Bacteria</taxon>
        <taxon>Pseudomonadati</taxon>
        <taxon>Pseudomonadota</taxon>
        <taxon>Betaproteobacteria</taxon>
        <taxon>Burkholderiales</taxon>
        <taxon>Burkholderiaceae</taxon>
        <taxon>Caballeronia</taxon>
    </lineage>
</organism>
<dbReference type="Proteomes" id="UP000071859">
    <property type="component" value="Unassembled WGS sequence"/>
</dbReference>
<comment type="caution">
    <text evidence="2">The sequence shown here is derived from an EMBL/GenBank/DDBJ whole genome shotgun (WGS) entry which is preliminary data.</text>
</comment>
<evidence type="ECO:0000256" key="1">
    <source>
        <dbReference type="SAM" id="Phobius"/>
    </source>
</evidence>
<accession>A0A158ELX3</accession>
<name>A0A158ELX3_9BURK</name>
<evidence type="ECO:0000313" key="2">
    <source>
        <dbReference type="EMBL" id="SAL06927.1"/>
    </source>
</evidence>
<keyword evidence="1" id="KW-1133">Transmembrane helix</keyword>
<feature type="transmembrane region" description="Helical" evidence="1">
    <location>
        <begin position="46"/>
        <end position="65"/>
    </location>
</feature>
<dbReference type="EMBL" id="FCOX02000147">
    <property type="protein sequence ID" value="SAL06927.1"/>
    <property type="molecule type" value="Genomic_DNA"/>
</dbReference>
<sequence length="78" mass="8492">MTTSFKTRPCADCGHPVSPAVTYCGECFSTDPHFERRHLDRKIGRVALGVLFVAIVVITTGWAVTLPGCDALLGLFMH</sequence>
<gene>
    <name evidence="2" type="ORF">AWB78_08323</name>
</gene>